<evidence type="ECO:0000256" key="4">
    <source>
        <dbReference type="ARBA" id="ARBA00022679"/>
    </source>
</evidence>
<comment type="subcellular location">
    <subcellularLocation>
        <location evidence="1">Cell membrane</location>
        <topology evidence="1">Multi-pass membrane protein</topology>
    </subcellularLocation>
</comment>
<dbReference type="Proteomes" id="UP000034320">
    <property type="component" value="Unassembled WGS sequence"/>
</dbReference>
<evidence type="ECO:0000256" key="8">
    <source>
        <dbReference type="SAM" id="Phobius"/>
    </source>
</evidence>
<dbReference type="InterPro" id="IPR038731">
    <property type="entry name" value="RgtA/B/C-like"/>
</dbReference>
<keyword evidence="7 8" id="KW-0472">Membrane</keyword>
<feature type="transmembrane region" description="Helical" evidence="8">
    <location>
        <begin position="154"/>
        <end position="177"/>
    </location>
</feature>
<feature type="transmembrane region" description="Helical" evidence="8">
    <location>
        <begin position="197"/>
        <end position="215"/>
    </location>
</feature>
<reference evidence="10 11" key="1">
    <citation type="journal article" date="2015" name="Nature">
        <title>rRNA introns, odd ribosomes, and small enigmatic genomes across a large radiation of phyla.</title>
        <authorList>
            <person name="Brown C.T."/>
            <person name="Hug L.A."/>
            <person name="Thomas B.C."/>
            <person name="Sharon I."/>
            <person name="Castelle C.J."/>
            <person name="Singh A."/>
            <person name="Wilkins M.J."/>
            <person name="Williams K.H."/>
            <person name="Banfield J.F."/>
        </authorList>
    </citation>
    <scope>NUCLEOTIDE SEQUENCE [LARGE SCALE GENOMIC DNA]</scope>
</reference>
<evidence type="ECO:0000256" key="3">
    <source>
        <dbReference type="ARBA" id="ARBA00022676"/>
    </source>
</evidence>
<evidence type="ECO:0000256" key="2">
    <source>
        <dbReference type="ARBA" id="ARBA00022475"/>
    </source>
</evidence>
<feature type="transmembrane region" description="Helical" evidence="8">
    <location>
        <begin position="260"/>
        <end position="281"/>
    </location>
</feature>
<organism evidence="10 11">
    <name type="scientific">Candidatus Gottesmanbacteria bacterium GW2011_GWA2_42_18</name>
    <dbReference type="NCBI Taxonomy" id="1618442"/>
    <lineage>
        <taxon>Bacteria</taxon>
        <taxon>Candidatus Gottesmaniibacteriota</taxon>
    </lineage>
</organism>
<dbReference type="GO" id="GO:0005886">
    <property type="term" value="C:plasma membrane"/>
    <property type="evidence" value="ECO:0007669"/>
    <property type="project" value="UniProtKB-SubCell"/>
</dbReference>
<feature type="transmembrane region" description="Helical" evidence="8">
    <location>
        <begin position="128"/>
        <end position="147"/>
    </location>
</feature>
<dbReference type="AlphaFoldDB" id="A0A0G1BJG0"/>
<dbReference type="InterPro" id="IPR050297">
    <property type="entry name" value="LipidA_mod_glycosyltrf_83"/>
</dbReference>
<sequence>MIDFFLVGISVLAVLISRIINLKGIPIFTDEAIYIRWAQIGLNDPVHRYISLTDGKQPLMTWAMYPFLKLFEDPLIAGRLVSVSGAALAVIGIYFLAKTLFDRKAAVFSVILYTISPFSMVYDRLALMDSLLAMFGIWCLYLQVLLIKKLKLDVALILGITAGSALLTKSSASFFLYLIPFSLIIADWKKKTRIKSLVKWSGLIILSIFIAQVIYNSLRLSPYFYIIELKNYSFIMTFGEFIKDPFRVLQSNLKGMLPMLTVYLTWPLTAVLIFSLILAIIRKDRTIIYLFLWFFVPFAALAVFAKVLYPRFLLFMVMPLYVMAAAFLAGLASFAAKKAKFLYLLIPLVLIMPAINSFLIIVNPLAAGLPDSDRKQLFNDWPSGYGVEEVISFARKAAGNQKITLATEGTFGLNPAVYEIYLKENKNITIKGFWPVDSGLEELKSDAQMMPTYLVLKESQKLSPAWTVKEIFKIKRGDSSNYLYFYRVKTD</sequence>
<accession>A0A0G1BJG0</accession>
<evidence type="ECO:0000256" key="1">
    <source>
        <dbReference type="ARBA" id="ARBA00004651"/>
    </source>
</evidence>
<dbReference type="GO" id="GO:0016763">
    <property type="term" value="F:pentosyltransferase activity"/>
    <property type="evidence" value="ECO:0007669"/>
    <property type="project" value="TreeGrafter"/>
</dbReference>
<dbReference type="PANTHER" id="PTHR33908:SF11">
    <property type="entry name" value="MEMBRANE PROTEIN"/>
    <property type="match status" value="1"/>
</dbReference>
<dbReference type="Pfam" id="PF13231">
    <property type="entry name" value="PMT_2"/>
    <property type="match status" value="1"/>
</dbReference>
<feature type="transmembrane region" description="Helical" evidence="8">
    <location>
        <begin position="287"/>
        <end position="305"/>
    </location>
</feature>
<evidence type="ECO:0000256" key="6">
    <source>
        <dbReference type="ARBA" id="ARBA00022989"/>
    </source>
</evidence>
<proteinExistence type="predicted"/>
<keyword evidence="3" id="KW-0328">Glycosyltransferase</keyword>
<keyword evidence="2" id="KW-1003">Cell membrane</keyword>
<evidence type="ECO:0000256" key="5">
    <source>
        <dbReference type="ARBA" id="ARBA00022692"/>
    </source>
</evidence>
<dbReference type="PANTHER" id="PTHR33908">
    <property type="entry name" value="MANNOSYLTRANSFERASE YKCB-RELATED"/>
    <property type="match status" value="1"/>
</dbReference>
<keyword evidence="6 8" id="KW-1133">Transmembrane helix</keyword>
<protein>
    <recommendedName>
        <fullName evidence="9">Glycosyltransferase RgtA/B/C/D-like domain-containing protein</fullName>
    </recommendedName>
</protein>
<feature type="transmembrane region" description="Helical" evidence="8">
    <location>
        <begin position="76"/>
        <end position="97"/>
    </location>
</feature>
<feature type="transmembrane region" description="Helical" evidence="8">
    <location>
        <begin position="312"/>
        <end position="335"/>
    </location>
</feature>
<evidence type="ECO:0000313" key="11">
    <source>
        <dbReference type="Proteomes" id="UP000034320"/>
    </source>
</evidence>
<gene>
    <name evidence="10" type="ORF">UV09_C0017G0004</name>
</gene>
<evidence type="ECO:0000259" key="9">
    <source>
        <dbReference type="Pfam" id="PF13231"/>
    </source>
</evidence>
<dbReference type="EMBL" id="LCDD01000017">
    <property type="protein sequence ID" value="KKS46416.1"/>
    <property type="molecule type" value="Genomic_DNA"/>
</dbReference>
<keyword evidence="4" id="KW-0808">Transferase</keyword>
<feature type="transmembrane region" description="Helical" evidence="8">
    <location>
        <begin position="341"/>
        <end position="366"/>
    </location>
</feature>
<name>A0A0G1BJG0_9BACT</name>
<comment type="caution">
    <text evidence="10">The sequence shown here is derived from an EMBL/GenBank/DDBJ whole genome shotgun (WGS) entry which is preliminary data.</text>
</comment>
<evidence type="ECO:0000313" key="10">
    <source>
        <dbReference type="EMBL" id="KKS46416.1"/>
    </source>
</evidence>
<feature type="domain" description="Glycosyltransferase RgtA/B/C/D-like" evidence="9">
    <location>
        <begin position="58"/>
        <end position="214"/>
    </location>
</feature>
<keyword evidence="5 8" id="KW-0812">Transmembrane</keyword>
<dbReference type="GO" id="GO:0009103">
    <property type="term" value="P:lipopolysaccharide biosynthetic process"/>
    <property type="evidence" value="ECO:0007669"/>
    <property type="project" value="UniProtKB-ARBA"/>
</dbReference>
<evidence type="ECO:0000256" key="7">
    <source>
        <dbReference type="ARBA" id="ARBA00023136"/>
    </source>
</evidence>